<feature type="domain" description="Reverse transcriptase" evidence="1">
    <location>
        <begin position="1"/>
        <end position="95"/>
    </location>
</feature>
<dbReference type="OrthoDB" id="6146035at2759"/>
<proteinExistence type="predicted"/>
<protein>
    <recommendedName>
        <fullName evidence="1">Reverse transcriptase domain-containing protein</fullName>
    </recommendedName>
</protein>
<dbReference type="Gene3D" id="2.170.300.10">
    <property type="entry name" value="Tie2 ligand-binding domain superfamily"/>
    <property type="match status" value="1"/>
</dbReference>
<dbReference type="PROSITE" id="PS50878">
    <property type="entry name" value="RT_POL"/>
    <property type="match status" value="1"/>
</dbReference>
<keyword evidence="3" id="KW-1185">Reference proteome</keyword>
<dbReference type="STRING" id="188477.A0A3S0Z5S0"/>
<gene>
    <name evidence="2" type="ORF">EGW08_022297</name>
</gene>
<dbReference type="PANTHER" id="PTHR47027">
    <property type="entry name" value="REVERSE TRANSCRIPTASE DOMAIN-CONTAINING PROTEIN"/>
    <property type="match status" value="1"/>
</dbReference>
<dbReference type="PANTHER" id="PTHR47027:SF8">
    <property type="entry name" value="RIBONUCLEASE H"/>
    <property type="match status" value="1"/>
</dbReference>
<dbReference type="EMBL" id="RQTK01001530">
    <property type="protein sequence ID" value="RUS69941.1"/>
    <property type="molecule type" value="Genomic_DNA"/>
</dbReference>
<accession>A0A3S0Z5S0</accession>
<comment type="caution">
    <text evidence="2">The sequence shown here is derived from an EMBL/GenBank/DDBJ whole genome shotgun (WGS) entry which is preliminary data.</text>
</comment>
<dbReference type="Proteomes" id="UP000271974">
    <property type="component" value="Unassembled WGS sequence"/>
</dbReference>
<name>A0A3S0Z5S0_ELYCH</name>
<organism evidence="2 3">
    <name type="scientific">Elysia chlorotica</name>
    <name type="common">Eastern emerald elysia</name>
    <name type="synonym">Sea slug</name>
    <dbReference type="NCBI Taxonomy" id="188477"/>
    <lineage>
        <taxon>Eukaryota</taxon>
        <taxon>Metazoa</taxon>
        <taxon>Spiralia</taxon>
        <taxon>Lophotrochozoa</taxon>
        <taxon>Mollusca</taxon>
        <taxon>Gastropoda</taxon>
        <taxon>Heterobranchia</taxon>
        <taxon>Euthyneura</taxon>
        <taxon>Panpulmonata</taxon>
        <taxon>Sacoglossa</taxon>
        <taxon>Placobranchoidea</taxon>
        <taxon>Plakobranchidae</taxon>
        <taxon>Elysia</taxon>
    </lineage>
</organism>
<evidence type="ECO:0000313" key="3">
    <source>
        <dbReference type="Proteomes" id="UP000271974"/>
    </source>
</evidence>
<dbReference type="InterPro" id="IPR000477">
    <property type="entry name" value="RT_dom"/>
</dbReference>
<dbReference type="AlphaFoldDB" id="A0A3S0Z5S0"/>
<dbReference type="InterPro" id="IPR043502">
    <property type="entry name" value="DNA/RNA_pol_sf"/>
</dbReference>
<reference evidence="2 3" key="1">
    <citation type="submission" date="2019-01" db="EMBL/GenBank/DDBJ databases">
        <title>A draft genome assembly of the solar-powered sea slug Elysia chlorotica.</title>
        <authorList>
            <person name="Cai H."/>
            <person name="Li Q."/>
            <person name="Fang X."/>
            <person name="Li J."/>
            <person name="Curtis N.E."/>
            <person name="Altenburger A."/>
            <person name="Shibata T."/>
            <person name="Feng M."/>
            <person name="Maeda T."/>
            <person name="Schwartz J.A."/>
            <person name="Shigenobu S."/>
            <person name="Lundholm N."/>
            <person name="Nishiyama T."/>
            <person name="Yang H."/>
            <person name="Hasebe M."/>
            <person name="Li S."/>
            <person name="Pierce S.K."/>
            <person name="Wang J."/>
        </authorList>
    </citation>
    <scope>NUCLEOTIDE SEQUENCE [LARGE SCALE GENOMIC DNA]</scope>
    <source>
        <strain evidence="2">EC2010</strain>
        <tissue evidence="2">Whole organism of an adult</tissue>
    </source>
</reference>
<sequence>MREADIDGMGISIGGRNLTNLRYADDTALIADNVTSMKRILNRVDIAGRKASLKLNAKKTKVRHINDTNNPANDIKEDNSKLEYVQCFKYLGSVKENNGSCSKDVRTRIGIAKQKTIELNNIWKDRGILTTLKMAILKCLVWPVVLYGCEAWTLKQEQNRIHAIEMWLHGRLLRVSWKEKRNNDKCDIGYYGDGCIKSCSDHCAGKNNSCNHINGTCDLGCVPGYQGTLCTQAKLSTVFNTTICFKLQKMGFPTHLISLISNLYTNQSATIRWNGEHSGHFHINKGVRQGCILSPHLFSIYTEQVMREADIDGIGISIGGRNLTNLRYADDTALIADNVTSMKRILNRVDIAGRKASLKLNAKKTKVMYINDTNNTANDIKVDNSKLEYVQCFKYLGSLKENNGSCSKDVRTIIDMAKQKTIESNNIWKDMGIPTTLKMAILKRLVWPVVLYGCEAWTLKQEEQNRIHATEMWLYRRLLRVSWKEKRTNDSILKELGVTRKLLSEIHKRRLRYTDHAIRNTKTDLMKPVLQGKFAGKKGKGRPPTTLIDNIEKSSGLSLHQISQRSRDRNKWRAVVMSAGDPIDEHGDGYK</sequence>
<dbReference type="Pfam" id="PF00078">
    <property type="entry name" value="RVT_1"/>
    <property type="match status" value="1"/>
</dbReference>
<evidence type="ECO:0000313" key="2">
    <source>
        <dbReference type="EMBL" id="RUS69941.1"/>
    </source>
</evidence>
<evidence type="ECO:0000259" key="1">
    <source>
        <dbReference type="PROSITE" id="PS50878"/>
    </source>
</evidence>
<dbReference type="SUPFAM" id="SSF56672">
    <property type="entry name" value="DNA/RNA polymerases"/>
    <property type="match status" value="1"/>
</dbReference>